<dbReference type="RefSeq" id="WP_192025178.1">
    <property type="nucleotide sequence ID" value="NZ_JACYTN010000006.1"/>
</dbReference>
<dbReference type="InterPro" id="IPR013078">
    <property type="entry name" value="His_Pase_superF_clade-1"/>
</dbReference>
<dbReference type="Gene3D" id="3.40.50.1240">
    <property type="entry name" value="Phosphoglycerate mutase-like"/>
    <property type="match status" value="1"/>
</dbReference>
<organism evidence="1 2">
    <name type="scientific">Paenibacillus arenosi</name>
    <dbReference type="NCBI Taxonomy" id="2774142"/>
    <lineage>
        <taxon>Bacteria</taxon>
        <taxon>Bacillati</taxon>
        <taxon>Bacillota</taxon>
        <taxon>Bacilli</taxon>
        <taxon>Bacillales</taxon>
        <taxon>Paenibacillaceae</taxon>
        <taxon>Paenibacillus</taxon>
    </lineage>
</organism>
<keyword evidence="2" id="KW-1185">Reference proteome</keyword>
<dbReference type="InterPro" id="IPR029033">
    <property type="entry name" value="His_PPase_superfam"/>
</dbReference>
<proteinExistence type="predicted"/>
<dbReference type="EMBL" id="JACYTN010000006">
    <property type="protein sequence ID" value="MBD8498815.1"/>
    <property type="molecule type" value="Genomic_DNA"/>
</dbReference>
<dbReference type="Pfam" id="PF00300">
    <property type="entry name" value="His_Phos_1"/>
    <property type="match status" value="1"/>
</dbReference>
<accession>A0ABR9B033</accession>
<evidence type="ECO:0000313" key="1">
    <source>
        <dbReference type="EMBL" id="MBD8498815.1"/>
    </source>
</evidence>
<protein>
    <submittedName>
        <fullName evidence="1">Histidine phosphatase family protein</fullName>
    </submittedName>
</protein>
<comment type="caution">
    <text evidence="1">The sequence shown here is derived from an EMBL/GenBank/DDBJ whole genome shotgun (WGS) entry which is preliminary data.</text>
</comment>
<reference evidence="1 2" key="1">
    <citation type="submission" date="2020-09" db="EMBL/GenBank/DDBJ databases">
        <title>Paenibacillus sp. CAU 1523 isolated from sand of Haeundae Beach.</title>
        <authorList>
            <person name="Kim W."/>
        </authorList>
    </citation>
    <scope>NUCLEOTIDE SEQUENCE [LARGE SCALE GENOMIC DNA]</scope>
    <source>
        <strain evidence="1 2">CAU 1523</strain>
    </source>
</reference>
<dbReference type="Proteomes" id="UP000634529">
    <property type="component" value="Unassembled WGS sequence"/>
</dbReference>
<name>A0ABR9B033_9BACL</name>
<dbReference type="SUPFAM" id="SSF53254">
    <property type="entry name" value="Phosphoglycerate mutase-like"/>
    <property type="match status" value="1"/>
</dbReference>
<dbReference type="CDD" id="cd07040">
    <property type="entry name" value="HP"/>
    <property type="match status" value="1"/>
</dbReference>
<evidence type="ECO:0000313" key="2">
    <source>
        <dbReference type="Proteomes" id="UP000634529"/>
    </source>
</evidence>
<gene>
    <name evidence="1" type="ORF">IFO66_10935</name>
</gene>
<sequence>MNNLFIIRHGYGAGEEASTPLTEEENEQAKQLASCMNELNVDVLISSPSLRTIHSLQPTAIQLRKPIVIDERMEEWLLAISHSAAGMKQLAQLFTHEACRSKEESIGRATLARGVSVLSNALNKQANNVAVMTSRHEISALLGYFDIEEDVRGENTSYMDIFVIRCKAEQLSLERVWSCGQALELLPT</sequence>